<evidence type="ECO:0000313" key="2">
    <source>
        <dbReference type="EMBL" id="KIK94840.1"/>
    </source>
</evidence>
<feature type="region of interest" description="Disordered" evidence="1">
    <location>
        <begin position="111"/>
        <end position="138"/>
    </location>
</feature>
<dbReference type="AlphaFoldDB" id="A0A0D0E8D0"/>
<proteinExistence type="predicted"/>
<gene>
    <name evidence="2" type="ORF">PAXRUDRAFT_781218</name>
</gene>
<dbReference type="OrthoDB" id="436852at2759"/>
<reference evidence="3" key="2">
    <citation type="submission" date="2015-01" db="EMBL/GenBank/DDBJ databases">
        <title>Evolutionary Origins and Diversification of the Mycorrhizal Mutualists.</title>
        <authorList>
            <consortium name="DOE Joint Genome Institute"/>
            <consortium name="Mycorrhizal Genomics Consortium"/>
            <person name="Kohler A."/>
            <person name="Kuo A."/>
            <person name="Nagy L.G."/>
            <person name="Floudas D."/>
            <person name="Copeland A."/>
            <person name="Barry K.W."/>
            <person name="Cichocki N."/>
            <person name="Veneault-Fourrey C."/>
            <person name="LaButti K."/>
            <person name="Lindquist E.A."/>
            <person name="Lipzen A."/>
            <person name="Lundell T."/>
            <person name="Morin E."/>
            <person name="Murat C."/>
            <person name="Riley R."/>
            <person name="Ohm R."/>
            <person name="Sun H."/>
            <person name="Tunlid A."/>
            <person name="Henrissat B."/>
            <person name="Grigoriev I.V."/>
            <person name="Hibbett D.S."/>
            <person name="Martin F."/>
        </authorList>
    </citation>
    <scope>NUCLEOTIDE SEQUENCE [LARGE SCALE GENOMIC DNA]</scope>
    <source>
        <strain evidence="3">Ve08.2h10</strain>
    </source>
</reference>
<dbReference type="EMBL" id="KN825081">
    <property type="protein sequence ID" value="KIK94840.1"/>
    <property type="molecule type" value="Genomic_DNA"/>
</dbReference>
<reference evidence="2 3" key="1">
    <citation type="submission" date="2014-04" db="EMBL/GenBank/DDBJ databases">
        <authorList>
            <consortium name="DOE Joint Genome Institute"/>
            <person name="Kuo A."/>
            <person name="Kohler A."/>
            <person name="Jargeat P."/>
            <person name="Nagy L.G."/>
            <person name="Floudas D."/>
            <person name="Copeland A."/>
            <person name="Barry K.W."/>
            <person name="Cichocki N."/>
            <person name="Veneault-Fourrey C."/>
            <person name="LaButti K."/>
            <person name="Lindquist E.A."/>
            <person name="Lipzen A."/>
            <person name="Lundell T."/>
            <person name="Morin E."/>
            <person name="Murat C."/>
            <person name="Sun H."/>
            <person name="Tunlid A."/>
            <person name="Henrissat B."/>
            <person name="Grigoriev I.V."/>
            <person name="Hibbett D.S."/>
            <person name="Martin F."/>
            <person name="Nordberg H.P."/>
            <person name="Cantor M.N."/>
            <person name="Hua S.X."/>
        </authorList>
    </citation>
    <scope>NUCLEOTIDE SEQUENCE [LARGE SCALE GENOMIC DNA]</scope>
    <source>
        <strain evidence="2 3">Ve08.2h10</strain>
    </source>
</reference>
<evidence type="ECO:0008006" key="4">
    <source>
        <dbReference type="Google" id="ProtNLM"/>
    </source>
</evidence>
<name>A0A0D0E8D0_9AGAM</name>
<dbReference type="InParanoid" id="A0A0D0E8D0"/>
<organism evidence="2 3">
    <name type="scientific">Paxillus rubicundulus Ve08.2h10</name>
    <dbReference type="NCBI Taxonomy" id="930991"/>
    <lineage>
        <taxon>Eukaryota</taxon>
        <taxon>Fungi</taxon>
        <taxon>Dikarya</taxon>
        <taxon>Basidiomycota</taxon>
        <taxon>Agaricomycotina</taxon>
        <taxon>Agaricomycetes</taxon>
        <taxon>Agaricomycetidae</taxon>
        <taxon>Boletales</taxon>
        <taxon>Paxilineae</taxon>
        <taxon>Paxillaceae</taxon>
        <taxon>Paxillus</taxon>
    </lineage>
</organism>
<dbReference type="Proteomes" id="UP000054538">
    <property type="component" value="Unassembled WGS sequence"/>
</dbReference>
<protein>
    <recommendedName>
        <fullName evidence="4">CXXC-type zinc finger protein 1</fullName>
    </recommendedName>
</protein>
<evidence type="ECO:0000313" key="3">
    <source>
        <dbReference type="Proteomes" id="UP000054538"/>
    </source>
</evidence>
<accession>A0A0D0E8D0</accession>
<sequence length="248" mass="28190">MPDPEIDLVDQFICPPCIHKLPDLQTTWKRRCVFGTTRENPSSSSACHKPSRGAFSKYCSDECGIKYMQSRITQWEKSGGTRKLLWDSVKNAEKREGVVVRAETNGVISHIKMDIDGDTSSTPEQEDNPPDAAGKRRSEREIARLNARLEQVVKEREMMKREMDMVLWREKVVELASERAEKVDQCGWDQRLCFGEEEWADFGAEVVESFEGRAKTQSGDDAMQIDGATASHGEWWCTGKKKCERHAG</sequence>
<evidence type="ECO:0000256" key="1">
    <source>
        <dbReference type="SAM" id="MobiDB-lite"/>
    </source>
</evidence>
<dbReference type="HOGENOM" id="CLU_076683_0_0_1"/>
<keyword evidence="3" id="KW-1185">Reference proteome</keyword>
<dbReference type="STRING" id="930991.A0A0D0E8D0"/>